<accession>A0A8J2U7A8</accession>
<dbReference type="GO" id="GO:0006355">
    <property type="term" value="P:regulation of DNA-templated transcription"/>
    <property type="evidence" value="ECO:0007669"/>
    <property type="project" value="InterPro"/>
</dbReference>
<keyword evidence="4" id="KW-1003">Cell membrane</keyword>
<feature type="domain" description="PAS" evidence="23">
    <location>
        <begin position="143"/>
        <end position="214"/>
    </location>
</feature>
<dbReference type="GO" id="GO:0005886">
    <property type="term" value="C:plasma membrane"/>
    <property type="evidence" value="ECO:0007669"/>
    <property type="project" value="UniProtKB-SubCell"/>
</dbReference>
<reference evidence="28" key="1">
    <citation type="journal article" date="2019" name="Int. J. Syst. Evol. Microbiol.">
        <title>The Global Catalogue of Microorganisms (GCM) 10K type strain sequencing project: providing services to taxonomists for standard genome sequencing and annotation.</title>
        <authorList>
            <consortium name="The Broad Institute Genomics Platform"/>
            <consortium name="The Broad Institute Genome Sequencing Center for Infectious Disease"/>
            <person name="Wu L."/>
            <person name="Ma J."/>
        </authorList>
    </citation>
    <scope>NUCLEOTIDE SEQUENCE [LARGE SCALE GENOMIC DNA]</scope>
    <source>
        <strain evidence="28">CGMCC 1.10130</strain>
    </source>
</reference>
<dbReference type="Pfam" id="PF01627">
    <property type="entry name" value="Hpt"/>
    <property type="match status" value="1"/>
</dbReference>
<dbReference type="OrthoDB" id="9810730at2"/>
<comment type="subunit">
    <text evidence="15">At low DSF concentrations, interacts with RpfF.</text>
</comment>
<dbReference type="FunFam" id="3.30.565.10:FF:000010">
    <property type="entry name" value="Sensor histidine kinase RcsC"/>
    <property type="match status" value="1"/>
</dbReference>
<evidence type="ECO:0000259" key="21">
    <source>
        <dbReference type="PROSITE" id="PS50109"/>
    </source>
</evidence>
<dbReference type="InterPro" id="IPR005467">
    <property type="entry name" value="His_kinase_dom"/>
</dbReference>
<feature type="modified residue" description="Phosphohistidine" evidence="17">
    <location>
        <position position="865"/>
    </location>
</feature>
<dbReference type="CDD" id="cd06225">
    <property type="entry name" value="HAMP"/>
    <property type="match status" value="1"/>
</dbReference>
<dbReference type="Gene3D" id="1.10.287.130">
    <property type="match status" value="1"/>
</dbReference>
<dbReference type="SUPFAM" id="SSF47384">
    <property type="entry name" value="Homodimeric domain of signal transducing histidine kinase"/>
    <property type="match status" value="1"/>
</dbReference>
<keyword evidence="8 20" id="KW-0812">Transmembrane</keyword>
<keyword evidence="11" id="KW-0067">ATP-binding</keyword>
<dbReference type="Gene3D" id="1.20.120.160">
    <property type="entry name" value="HPT domain"/>
    <property type="match status" value="1"/>
</dbReference>
<feature type="compositionally biased region" description="Low complexity" evidence="19">
    <location>
        <begin position="778"/>
        <end position="792"/>
    </location>
</feature>
<comment type="caution">
    <text evidence="27">The sequence shown here is derived from an EMBL/GenBank/DDBJ whole genome shotgun (WGS) entry which is preliminary data.</text>
</comment>
<keyword evidence="7" id="KW-0808">Transferase</keyword>
<dbReference type="Proteomes" id="UP000619743">
    <property type="component" value="Unassembled WGS sequence"/>
</dbReference>
<dbReference type="PROSITE" id="PS50110">
    <property type="entry name" value="RESPONSE_REGULATORY"/>
    <property type="match status" value="1"/>
</dbReference>
<dbReference type="InterPro" id="IPR036890">
    <property type="entry name" value="HATPase_C_sf"/>
</dbReference>
<evidence type="ECO:0000256" key="3">
    <source>
        <dbReference type="ARBA" id="ARBA00012438"/>
    </source>
</evidence>
<feature type="transmembrane region" description="Helical" evidence="20">
    <location>
        <begin position="12"/>
        <end position="33"/>
    </location>
</feature>
<organism evidence="27 28">
    <name type="scientific">Neiella marina</name>
    <dbReference type="NCBI Taxonomy" id="508461"/>
    <lineage>
        <taxon>Bacteria</taxon>
        <taxon>Pseudomonadati</taxon>
        <taxon>Pseudomonadota</taxon>
        <taxon>Gammaproteobacteria</taxon>
        <taxon>Alteromonadales</taxon>
        <taxon>Echinimonadaceae</taxon>
        <taxon>Neiella</taxon>
    </lineage>
</organism>
<dbReference type="EMBL" id="BMDX01000015">
    <property type="protein sequence ID" value="GGA83773.1"/>
    <property type="molecule type" value="Genomic_DNA"/>
</dbReference>
<dbReference type="SUPFAM" id="SSF55874">
    <property type="entry name" value="ATPase domain of HSP90 chaperone/DNA topoisomerase II/histidine kinase"/>
    <property type="match status" value="1"/>
</dbReference>
<feature type="domain" description="HAMP" evidence="25">
    <location>
        <begin position="72"/>
        <end position="124"/>
    </location>
</feature>
<dbReference type="SMART" id="SM00388">
    <property type="entry name" value="HisKA"/>
    <property type="match status" value="1"/>
</dbReference>
<proteinExistence type="predicted"/>
<evidence type="ECO:0000259" key="23">
    <source>
        <dbReference type="PROSITE" id="PS50112"/>
    </source>
</evidence>
<comment type="subcellular location">
    <subcellularLocation>
        <location evidence="2">Cell inner membrane</location>
        <topology evidence="2">Multi-pass membrane protein</topology>
    </subcellularLocation>
</comment>
<evidence type="ECO:0000256" key="6">
    <source>
        <dbReference type="ARBA" id="ARBA00022553"/>
    </source>
</evidence>
<dbReference type="InterPro" id="IPR000700">
    <property type="entry name" value="PAS-assoc_C"/>
</dbReference>
<dbReference type="Pfam" id="PF13426">
    <property type="entry name" value="PAS_9"/>
    <property type="match status" value="1"/>
</dbReference>
<dbReference type="InterPro" id="IPR001610">
    <property type="entry name" value="PAC"/>
</dbReference>
<feature type="domain" description="PAS" evidence="23">
    <location>
        <begin position="265"/>
        <end position="313"/>
    </location>
</feature>
<dbReference type="Pfam" id="PF02518">
    <property type="entry name" value="HATPase_c"/>
    <property type="match status" value="1"/>
</dbReference>
<dbReference type="Pfam" id="PF00672">
    <property type="entry name" value="HAMP"/>
    <property type="match status" value="1"/>
</dbReference>
<dbReference type="CDD" id="cd16922">
    <property type="entry name" value="HATPase_EvgS-ArcB-TorS-like"/>
    <property type="match status" value="1"/>
</dbReference>
<dbReference type="PROSITE" id="PS50885">
    <property type="entry name" value="HAMP"/>
    <property type="match status" value="1"/>
</dbReference>
<evidence type="ECO:0000256" key="11">
    <source>
        <dbReference type="ARBA" id="ARBA00022840"/>
    </source>
</evidence>
<dbReference type="Pfam" id="PF00989">
    <property type="entry name" value="PAS"/>
    <property type="match status" value="1"/>
</dbReference>
<keyword evidence="13" id="KW-0902">Two-component regulatory system</keyword>
<dbReference type="InterPro" id="IPR003661">
    <property type="entry name" value="HisK_dim/P_dom"/>
</dbReference>
<dbReference type="SMART" id="SM00091">
    <property type="entry name" value="PAS"/>
    <property type="match status" value="2"/>
</dbReference>
<feature type="transmembrane region" description="Helical" evidence="20">
    <location>
        <begin position="45"/>
        <end position="70"/>
    </location>
</feature>
<dbReference type="Gene3D" id="3.30.565.10">
    <property type="entry name" value="Histidine kinase-like ATPase, C-terminal domain"/>
    <property type="match status" value="1"/>
</dbReference>
<evidence type="ECO:0000259" key="25">
    <source>
        <dbReference type="PROSITE" id="PS50885"/>
    </source>
</evidence>
<evidence type="ECO:0000256" key="18">
    <source>
        <dbReference type="PROSITE-ProRule" id="PRU00169"/>
    </source>
</evidence>
<protein>
    <recommendedName>
        <fullName evidence="16">Sensory/regulatory protein RpfC</fullName>
        <ecNumber evidence="3">2.7.13.3</ecNumber>
    </recommendedName>
</protein>
<dbReference type="SMART" id="SM00304">
    <property type="entry name" value="HAMP"/>
    <property type="match status" value="1"/>
</dbReference>
<dbReference type="InterPro" id="IPR011006">
    <property type="entry name" value="CheY-like_superfamily"/>
</dbReference>
<evidence type="ECO:0000256" key="20">
    <source>
        <dbReference type="SAM" id="Phobius"/>
    </source>
</evidence>
<keyword evidence="12 20" id="KW-1133">Transmembrane helix</keyword>
<dbReference type="Gene3D" id="3.30.450.20">
    <property type="entry name" value="PAS domain"/>
    <property type="match status" value="2"/>
</dbReference>
<dbReference type="PROSITE" id="PS50113">
    <property type="entry name" value="PAC"/>
    <property type="match status" value="1"/>
</dbReference>
<dbReference type="Gene3D" id="6.10.340.10">
    <property type="match status" value="1"/>
</dbReference>
<dbReference type="GO" id="GO:0005524">
    <property type="term" value="F:ATP binding"/>
    <property type="evidence" value="ECO:0007669"/>
    <property type="project" value="UniProtKB-KW"/>
</dbReference>
<dbReference type="InterPro" id="IPR035965">
    <property type="entry name" value="PAS-like_dom_sf"/>
</dbReference>
<gene>
    <name evidence="27" type="ORF">GCM10011369_27240</name>
</gene>
<evidence type="ECO:0000256" key="8">
    <source>
        <dbReference type="ARBA" id="ARBA00022692"/>
    </source>
</evidence>
<dbReference type="PRINTS" id="PR00344">
    <property type="entry name" value="BCTRLSENSOR"/>
</dbReference>
<evidence type="ECO:0000313" key="28">
    <source>
        <dbReference type="Proteomes" id="UP000619743"/>
    </source>
</evidence>
<dbReference type="InterPro" id="IPR004358">
    <property type="entry name" value="Sig_transdc_His_kin-like_C"/>
</dbReference>
<evidence type="ECO:0000256" key="1">
    <source>
        <dbReference type="ARBA" id="ARBA00000085"/>
    </source>
</evidence>
<dbReference type="Gene3D" id="3.40.50.2300">
    <property type="match status" value="1"/>
</dbReference>
<keyword evidence="10" id="KW-0418">Kinase</keyword>
<evidence type="ECO:0000259" key="22">
    <source>
        <dbReference type="PROSITE" id="PS50110"/>
    </source>
</evidence>
<dbReference type="InterPro" id="IPR013767">
    <property type="entry name" value="PAS_fold"/>
</dbReference>
<evidence type="ECO:0000256" key="17">
    <source>
        <dbReference type="PROSITE-ProRule" id="PRU00110"/>
    </source>
</evidence>
<dbReference type="PROSITE" id="PS50894">
    <property type="entry name" value="HPT"/>
    <property type="match status" value="1"/>
</dbReference>
<evidence type="ECO:0000256" key="4">
    <source>
        <dbReference type="ARBA" id="ARBA00022475"/>
    </source>
</evidence>
<dbReference type="InterPro" id="IPR000014">
    <property type="entry name" value="PAS"/>
</dbReference>
<sequence length="929" mass="103099">MKLGIRWKIIGAIAAVEALLFAAIIGFAFHWLTQSTQQTVSAEQTWQLIGVLTVLVLLAIGSTAFVVYTLSTRFARQLIRLTDTAREIRHKGPGAQVEIAEDDELGRLANAFNKMSLSLQATQKELHDSIEEQQKLSELLDTHRSILTATISSANDAVIVIDHNGDVVEYNKSAERIFGFSRYEMIGNELANMIIPEKFRNAHRAGMKRFRQSGEAKVLGQRLELVALHKDGHEFPCELAIHGVKVGKETHFTAFMRDISDRINLEQELRLAGHAFDANEAIFITDADANIVRVNQAFTRITGYQEDEVIGQNPRILSSHQHTDEFYQDMWQTLTTTGKWSGEIMNRHKNGDLLPELLSISSVTQEDGSISNFVAHFADLREQKAVEQSLRQARTEAELASQAKSRFLATMSHEIRTPLNAIINMNRLLLETALTEQQRHLVTSADDAGNVLLAIVNNVLDFSRIEAGQFALNPDWFNPLHVTQSLVELFQASAGQKCIGLSMKHQLDQPIEVYGDALRYRQILLNLIGNAVKFTQKGDVQVTLVIDSTGLKVSVADTGPGIESAKQPYLFDEFYQLKDINSMERSGTGLGLAITKQLIDMMQGKIDLTSALGEGSTFTIWLPLESRAAEAEPKDNRLPAGNKTTTRNISILLVEDSASNRAVAHQVLANLANDVVEAENGKIAIELAAKQRFDLILMDVAMPVLNGLRATEMLRKSDGPNRNTPIVAMTANAFKEDKQACLDAGMDDFLSKPVDITAMRAKVALWSAQRSERWLEESTPQQDSQQTSTTSDIVDEPNPTEQEQSKYEAIALLDEDVLNTLIRETSCATVKNILATLKEEAQARVFAVKVLAGSGNWQQVEIEAHTLKSSMGTFGASRFQQLAKDIEHAAKAQHQQRVNNLEHRLQLMLDNTMAALDSFLAEDAADQQE</sequence>
<dbReference type="PANTHER" id="PTHR43047">
    <property type="entry name" value="TWO-COMPONENT HISTIDINE PROTEIN KINASE"/>
    <property type="match status" value="1"/>
</dbReference>
<dbReference type="InterPro" id="IPR001789">
    <property type="entry name" value="Sig_transdc_resp-reg_receiver"/>
</dbReference>
<feature type="modified residue" description="4-aspartylphosphate" evidence="18">
    <location>
        <position position="699"/>
    </location>
</feature>
<dbReference type="CDD" id="cd17546">
    <property type="entry name" value="REC_hyHK_CKI1_RcsC-like"/>
    <property type="match status" value="1"/>
</dbReference>
<dbReference type="NCBIfam" id="TIGR00229">
    <property type="entry name" value="sensory_box"/>
    <property type="match status" value="2"/>
</dbReference>
<dbReference type="AlphaFoldDB" id="A0A8J2U7A8"/>
<dbReference type="SUPFAM" id="SSF47226">
    <property type="entry name" value="Histidine-containing phosphotransfer domain, HPT domain"/>
    <property type="match status" value="1"/>
</dbReference>
<evidence type="ECO:0000256" key="9">
    <source>
        <dbReference type="ARBA" id="ARBA00022741"/>
    </source>
</evidence>
<comment type="catalytic activity">
    <reaction evidence="1">
        <text>ATP + protein L-histidine = ADP + protein N-phospho-L-histidine.</text>
        <dbReference type="EC" id="2.7.13.3"/>
    </reaction>
</comment>
<keyword evidence="9" id="KW-0547">Nucleotide-binding</keyword>
<dbReference type="InterPro" id="IPR003660">
    <property type="entry name" value="HAMP_dom"/>
</dbReference>
<feature type="region of interest" description="Disordered" evidence="19">
    <location>
        <begin position="774"/>
        <end position="804"/>
    </location>
</feature>
<evidence type="ECO:0000256" key="16">
    <source>
        <dbReference type="ARBA" id="ARBA00068150"/>
    </source>
</evidence>
<dbReference type="FunFam" id="1.10.287.130:FF:000002">
    <property type="entry name" value="Two-component osmosensing histidine kinase"/>
    <property type="match status" value="1"/>
</dbReference>
<feature type="domain" description="Response regulatory" evidence="22">
    <location>
        <begin position="650"/>
        <end position="767"/>
    </location>
</feature>
<dbReference type="SMART" id="SM00387">
    <property type="entry name" value="HATPase_c"/>
    <property type="match status" value="1"/>
</dbReference>
<dbReference type="SUPFAM" id="SSF158472">
    <property type="entry name" value="HAMP domain-like"/>
    <property type="match status" value="1"/>
</dbReference>
<keyword evidence="28" id="KW-1185">Reference proteome</keyword>
<dbReference type="SUPFAM" id="SSF52172">
    <property type="entry name" value="CheY-like"/>
    <property type="match status" value="1"/>
</dbReference>
<dbReference type="SMART" id="SM00448">
    <property type="entry name" value="REC"/>
    <property type="match status" value="1"/>
</dbReference>
<dbReference type="InterPro" id="IPR008207">
    <property type="entry name" value="Sig_transdc_His_kin_Hpt_dom"/>
</dbReference>
<feature type="domain" description="PAC" evidence="24">
    <location>
        <begin position="340"/>
        <end position="392"/>
    </location>
</feature>
<dbReference type="InterPro" id="IPR036641">
    <property type="entry name" value="HPT_dom_sf"/>
</dbReference>
<dbReference type="EC" id="2.7.13.3" evidence="3"/>
<dbReference type="Pfam" id="PF00512">
    <property type="entry name" value="HisKA"/>
    <property type="match status" value="1"/>
</dbReference>
<dbReference type="SUPFAM" id="SSF55785">
    <property type="entry name" value="PYP-like sensor domain (PAS domain)"/>
    <property type="match status" value="2"/>
</dbReference>
<evidence type="ECO:0000256" key="7">
    <source>
        <dbReference type="ARBA" id="ARBA00022679"/>
    </source>
</evidence>
<keyword evidence="6 18" id="KW-0597">Phosphoprotein</keyword>
<evidence type="ECO:0000256" key="19">
    <source>
        <dbReference type="SAM" id="MobiDB-lite"/>
    </source>
</evidence>
<keyword evidence="5" id="KW-0997">Cell inner membrane</keyword>
<evidence type="ECO:0000256" key="5">
    <source>
        <dbReference type="ARBA" id="ARBA00022519"/>
    </source>
</evidence>
<dbReference type="CDD" id="cd00130">
    <property type="entry name" value="PAS"/>
    <property type="match status" value="2"/>
</dbReference>
<feature type="domain" description="HPt" evidence="26">
    <location>
        <begin position="826"/>
        <end position="919"/>
    </location>
</feature>
<keyword evidence="14 20" id="KW-0472">Membrane</keyword>
<evidence type="ECO:0000256" key="2">
    <source>
        <dbReference type="ARBA" id="ARBA00004429"/>
    </source>
</evidence>
<dbReference type="InterPro" id="IPR003594">
    <property type="entry name" value="HATPase_dom"/>
</dbReference>
<dbReference type="RefSeq" id="WP_087506617.1">
    <property type="nucleotide sequence ID" value="NZ_BMDX01000015.1"/>
</dbReference>
<dbReference type="SMART" id="SM00086">
    <property type="entry name" value="PAC"/>
    <property type="match status" value="2"/>
</dbReference>
<name>A0A8J2U7A8_9GAMM</name>
<dbReference type="Pfam" id="PF00072">
    <property type="entry name" value="Response_reg"/>
    <property type="match status" value="1"/>
</dbReference>
<evidence type="ECO:0000256" key="10">
    <source>
        <dbReference type="ARBA" id="ARBA00022777"/>
    </source>
</evidence>
<evidence type="ECO:0000313" key="27">
    <source>
        <dbReference type="EMBL" id="GGA83773.1"/>
    </source>
</evidence>
<evidence type="ECO:0000256" key="14">
    <source>
        <dbReference type="ARBA" id="ARBA00023136"/>
    </source>
</evidence>
<dbReference type="PROSITE" id="PS50112">
    <property type="entry name" value="PAS"/>
    <property type="match status" value="2"/>
</dbReference>
<evidence type="ECO:0000259" key="26">
    <source>
        <dbReference type="PROSITE" id="PS50894"/>
    </source>
</evidence>
<evidence type="ECO:0000256" key="15">
    <source>
        <dbReference type="ARBA" id="ARBA00064003"/>
    </source>
</evidence>
<evidence type="ECO:0000256" key="12">
    <source>
        <dbReference type="ARBA" id="ARBA00022989"/>
    </source>
</evidence>
<dbReference type="PROSITE" id="PS50109">
    <property type="entry name" value="HIS_KIN"/>
    <property type="match status" value="1"/>
</dbReference>
<evidence type="ECO:0000256" key="13">
    <source>
        <dbReference type="ARBA" id="ARBA00023012"/>
    </source>
</evidence>
<dbReference type="InterPro" id="IPR036097">
    <property type="entry name" value="HisK_dim/P_sf"/>
</dbReference>
<feature type="domain" description="Histidine kinase" evidence="21">
    <location>
        <begin position="410"/>
        <end position="626"/>
    </location>
</feature>
<dbReference type="CDD" id="cd00082">
    <property type="entry name" value="HisKA"/>
    <property type="match status" value="1"/>
</dbReference>
<evidence type="ECO:0000259" key="24">
    <source>
        <dbReference type="PROSITE" id="PS50113"/>
    </source>
</evidence>
<dbReference type="GO" id="GO:0000155">
    <property type="term" value="F:phosphorelay sensor kinase activity"/>
    <property type="evidence" value="ECO:0007669"/>
    <property type="project" value="InterPro"/>
</dbReference>